<name>A0ABR7C9K1_9BACE</name>
<evidence type="ECO:0000259" key="6">
    <source>
        <dbReference type="Pfam" id="PF07980"/>
    </source>
</evidence>
<evidence type="ECO:0000256" key="3">
    <source>
        <dbReference type="ARBA" id="ARBA00022729"/>
    </source>
</evidence>
<dbReference type="InterPro" id="IPR033985">
    <property type="entry name" value="SusD-like_N"/>
</dbReference>
<dbReference type="Gene3D" id="1.10.3780.10">
    <property type="entry name" value="SusD-like"/>
    <property type="match status" value="1"/>
</dbReference>
<feature type="domain" description="SusD-like N-terminal" evidence="7">
    <location>
        <begin position="93"/>
        <end position="246"/>
    </location>
</feature>
<comment type="subcellular location">
    <subcellularLocation>
        <location evidence="1">Cell outer membrane</location>
    </subcellularLocation>
</comment>
<gene>
    <name evidence="8" type="ORF">H8S67_07290</name>
</gene>
<reference evidence="8 9" key="1">
    <citation type="submission" date="2020-08" db="EMBL/GenBank/DDBJ databases">
        <title>Genome public.</title>
        <authorList>
            <person name="Liu C."/>
            <person name="Sun Q."/>
        </authorList>
    </citation>
    <scope>NUCLEOTIDE SEQUENCE [LARGE SCALE GENOMIC DNA]</scope>
    <source>
        <strain evidence="8 9">M27</strain>
    </source>
</reference>
<accession>A0ABR7C9K1</accession>
<comment type="caution">
    <text evidence="8">The sequence shown here is derived from an EMBL/GenBank/DDBJ whole genome shotgun (WGS) entry which is preliminary data.</text>
</comment>
<evidence type="ECO:0000256" key="2">
    <source>
        <dbReference type="ARBA" id="ARBA00006275"/>
    </source>
</evidence>
<dbReference type="Pfam" id="PF07980">
    <property type="entry name" value="SusD_RagB"/>
    <property type="match status" value="1"/>
</dbReference>
<evidence type="ECO:0000313" key="8">
    <source>
        <dbReference type="EMBL" id="MBC5604470.1"/>
    </source>
</evidence>
<organism evidence="8 9">
    <name type="scientific">Bacteroides difficilis</name>
    <dbReference type="NCBI Taxonomy" id="2763021"/>
    <lineage>
        <taxon>Bacteria</taxon>
        <taxon>Pseudomonadati</taxon>
        <taxon>Bacteroidota</taxon>
        <taxon>Bacteroidia</taxon>
        <taxon>Bacteroidales</taxon>
        <taxon>Bacteroidaceae</taxon>
        <taxon>Bacteroides</taxon>
    </lineage>
</organism>
<proteinExistence type="inferred from homology"/>
<protein>
    <submittedName>
        <fullName evidence="8">RagB/SusD family nutrient uptake outer membrane protein</fullName>
    </submittedName>
</protein>
<dbReference type="Proteomes" id="UP000600600">
    <property type="component" value="Unassembled WGS sequence"/>
</dbReference>
<dbReference type="EMBL" id="JACOOE010000003">
    <property type="protein sequence ID" value="MBC5604470.1"/>
    <property type="molecule type" value="Genomic_DNA"/>
</dbReference>
<dbReference type="SUPFAM" id="SSF48452">
    <property type="entry name" value="TPR-like"/>
    <property type="match status" value="1"/>
</dbReference>
<dbReference type="PROSITE" id="PS51257">
    <property type="entry name" value="PROKAR_LIPOPROTEIN"/>
    <property type="match status" value="1"/>
</dbReference>
<keyword evidence="5" id="KW-0998">Cell outer membrane</keyword>
<dbReference type="Gene3D" id="1.25.40.390">
    <property type="match status" value="1"/>
</dbReference>
<dbReference type="Gene3D" id="1.25.40.10">
    <property type="entry name" value="Tetratricopeptide repeat domain"/>
    <property type="match status" value="1"/>
</dbReference>
<keyword evidence="3" id="KW-0732">Signal</keyword>
<keyword evidence="9" id="KW-1185">Reference proteome</keyword>
<dbReference type="RefSeq" id="WP_186966940.1">
    <property type="nucleotide sequence ID" value="NZ_JACOOE010000003.1"/>
</dbReference>
<dbReference type="Pfam" id="PF14322">
    <property type="entry name" value="SusD-like_3"/>
    <property type="match status" value="1"/>
</dbReference>
<dbReference type="CDD" id="cd08977">
    <property type="entry name" value="SusD"/>
    <property type="match status" value="1"/>
</dbReference>
<evidence type="ECO:0000259" key="7">
    <source>
        <dbReference type="Pfam" id="PF14322"/>
    </source>
</evidence>
<dbReference type="InterPro" id="IPR011990">
    <property type="entry name" value="TPR-like_helical_dom_sf"/>
</dbReference>
<feature type="domain" description="RagB/SusD" evidence="6">
    <location>
        <begin position="371"/>
        <end position="538"/>
    </location>
</feature>
<dbReference type="InterPro" id="IPR012944">
    <property type="entry name" value="SusD_RagB_dom"/>
</dbReference>
<evidence type="ECO:0000313" key="9">
    <source>
        <dbReference type="Proteomes" id="UP000600600"/>
    </source>
</evidence>
<evidence type="ECO:0000256" key="1">
    <source>
        <dbReference type="ARBA" id="ARBA00004442"/>
    </source>
</evidence>
<evidence type="ECO:0000256" key="4">
    <source>
        <dbReference type="ARBA" id="ARBA00023136"/>
    </source>
</evidence>
<evidence type="ECO:0000256" key="5">
    <source>
        <dbReference type="ARBA" id="ARBA00023237"/>
    </source>
</evidence>
<sequence length="539" mass="61737">MKKIFYIAFYFCSTLLFTSCIGDLDQYPHVDETSSSIYTSAENYKSVLGKIYTSMVTTGQEKNGNEDLSSNSGQDYMRCYFNLQECGTDEVASTWLSGDNVTGLTYLSWDANDPWVSDMYYRIYYNIALCNEFLRNATDDKIGSFSADDQKQIRTYRAEARFMRALFYYHALDLFRNVPFVTENDPLVGYLPPQYTPQQTFDYIESELKTITDTNNPDNCLLVNGNEMYGRATLGAAYTLLAKLYLNAKVYINQEKYTECITACKNVITQGYSLEPDYPKLFNADNHLRTNEIIFTLPIDAVNTVSWGSSTYIVCGAVSNTSELQKPEDYGVKSGWGMFRVRGNIPTKFEQGDQRYMFFTEGQSLNVDVIDDQTNGYFVTKWTNLTDAKQTASNTADGGVNTDYPLFRLADVYLMMAEAHLRGGTGATNSEVTGYVNLLRERAYGDNSGNKQDYEFDNQNQSKNKEYLQFILDERARELYWEGYRRTDLIRYGIFTNADYLWQWKGGVKEGTKVNDKFNIYPIPNTELTANPNLKNENY</sequence>
<comment type="similarity">
    <text evidence="2">Belongs to the SusD family.</text>
</comment>
<keyword evidence="4" id="KW-0472">Membrane</keyword>